<proteinExistence type="predicted"/>
<evidence type="ECO:0000259" key="1">
    <source>
        <dbReference type="Pfam" id="PF25181"/>
    </source>
</evidence>
<protein>
    <recommendedName>
        <fullName evidence="1">Bbp19-like phage domain-containing protein</fullName>
    </recommendedName>
</protein>
<reference evidence="2 3" key="1">
    <citation type="submission" date="2016-10" db="EMBL/GenBank/DDBJ databases">
        <authorList>
            <person name="de Groot N.N."/>
        </authorList>
    </citation>
    <scope>NUCLEOTIDE SEQUENCE [LARGE SCALE GENOMIC DNA]</scope>
    <source>
        <strain evidence="2 3">CGMCC 1.9157</strain>
    </source>
</reference>
<dbReference type="EMBL" id="FOVR01000003">
    <property type="protein sequence ID" value="SFO06026.1"/>
    <property type="molecule type" value="Genomic_DNA"/>
</dbReference>
<evidence type="ECO:0000313" key="2">
    <source>
        <dbReference type="EMBL" id="SFO06026.1"/>
    </source>
</evidence>
<dbReference type="Proteomes" id="UP000199236">
    <property type="component" value="Unassembled WGS sequence"/>
</dbReference>
<sequence length="104" mass="11902">MRLWNRASKDRAVLQAKKRLVEAWMRFSEGKASKDDFEIIMADLANFSGWDRYCDHPPDNAEAQFNEGKRSVFGRAFSFLTMTRGERIALSQAALEEARAEEGV</sequence>
<dbReference type="OrthoDB" id="8085642at2"/>
<dbReference type="Pfam" id="PF25181">
    <property type="entry name" value="Phage_Bbp19"/>
    <property type="match status" value="1"/>
</dbReference>
<organism evidence="2 3">
    <name type="scientific">Cohaesibacter marisflavi</name>
    <dbReference type="NCBI Taxonomy" id="655353"/>
    <lineage>
        <taxon>Bacteria</taxon>
        <taxon>Pseudomonadati</taxon>
        <taxon>Pseudomonadota</taxon>
        <taxon>Alphaproteobacteria</taxon>
        <taxon>Hyphomicrobiales</taxon>
        <taxon>Cohaesibacteraceae</taxon>
    </lineage>
</organism>
<dbReference type="STRING" id="655353.SAMN04488056_10310"/>
<feature type="domain" description="Bbp19-like phage" evidence="1">
    <location>
        <begin position="34"/>
        <end position="88"/>
    </location>
</feature>
<accession>A0A1I5E3L2</accession>
<keyword evidence="3" id="KW-1185">Reference proteome</keyword>
<name>A0A1I5E3L2_9HYPH</name>
<gene>
    <name evidence="2" type="ORF">SAMN04488056_10310</name>
</gene>
<dbReference type="AlphaFoldDB" id="A0A1I5E3L2"/>
<dbReference type="InterPro" id="IPR057447">
    <property type="entry name" value="Bbp19-like_phage"/>
</dbReference>
<dbReference type="RefSeq" id="WP_139229219.1">
    <property type="nucleotide sequence ID" value="NZ_FOVR01000003.1"/>
</dbReference>
<evidence type="ECO:0000313" key="3">
    <source>
        <dbReference type="Proteomes" id="UP000199236"/>
    </source>
</evidence>